<feature type="compositionally biased region" description="Low complexity" evidence="4">
    <location>
        <begin position="138"/>
        <end position="152"/>
    </location>
</feature>
<feature type="region of interest" description="Disordered" evidence="4">
    <location>
        <begin position="1"/>
        <end position="61"/>
    </location>
</feature>
<dbReference type="SUPFAM" id="SSF50156">
    <property type="entry name" value="PDZ domain-like"/>
    <property type="match status" value="1"/>
</dbReference>
<protein>
    <submittedName>
        <fullName evidence="7">PDZ domain-containing protein</fullName>
    </submittedName>
</protein>
<dbReference type="EMBL" id="VUMS01000018">
    <property type="protein sequence ID" value="MST67149.1"/>
    <property type="molecule type" value="Genomic_DNA"/>
</dbReference>
<dbReference type="SMART" id="SM00228">
    <property type="entry name" value="PDZ"/>
    <property type="match status" value="1"/>
</dbReference>
<dbReference type="GO" id="GO:0004252">
    <property type="term" value="F:serine-type endopeptidase activity"/>
    <property type="evidence" value="ECO:0007669"/>
    <property type="project" value="InterPro"/>
</dbReference>
<evidence type="ECO:0000256" key="4">
    <source>
        <dbReference type="SAM" id="MobiDB-lite"/>
    </source>
</evidence>
<dbReference type="SUPFAM" id="SSF50494">
    <property type="entry name" value="Trypsin-like serine proteases"/>
    <property type="match status" value="1"/>
</dbReference>
<comment type="caution">
    <text evidence="7">The sequence shown here is derived from an EMBL/GenBank/DDBJ whole genome shotgun (WGS) entry which is preliminary data.</text>
</comment>
<dbReference type="InterPro" id="IPR051201">
    <property type="entry name" value="Chloro_Bact_Ser_Proteases"/>
</dbReference>
<dbReference type="CDD" id="cd06779">
    <property type="entry name" value="cpPDZ_Deg_HtrA-like"/>
    <property type="match status" value="1"/>
</dbReference>
<dbReference type="PROSITE" id="PS50106">
    <property type="entry name" value="PDZ"/>
    <property type="match status" value="1"/>
</dbReference>
<evidence type="ECO:0000259" key="6">
    <source>
        <dbReference type="PROSITE" id="PS50106"/>
    </source>
</evidence>
<feature type="compositionally biased region" description="Polar residues" evidence="4">
    <location>
        <begin position="36"/>
        <end position="55"/>
    </location>
</feature>
<comment type="similarity">
    <text evidence="1">Belongs to the peptidase S1C family.</text>
</comment>
<evidence type="ECO:0000256" key="3">
    <source>
        <dbReference type="ARBA" id="ARBA00022801"/>
    </source>
</evidence>
<dbReference type="InterPro" id="IPR001940">
    <property type="entry name" value="Peptidase_S1C"/>
</dbReference>
<keyword evidence="3" id="KW-0378">Hydrolase</keyword>
<proteinExistence type="inferred from homology"/>
<dbReference type="Gene3D" id="2.40.10.10">
    <property type="entry name" value="Trypsin-like serine proteases"/>
    <property type="match status" value="2"/>
</dbReference>
<dbReference type="PANTHER" id="PTHR43343">
    <property type="entry name" value="PEPTIDASE S12"/>
    <property type="match status" value="1"/>
</dbReference>
<feature type="domain" description="PDZ" evidence="6">
    <location>
        <begin position="402"/>
        <end position="476"/>
    </location>
</feature>
<name>A0A7X2TLY6_9FIRM</name>
<reference evidence="7 8" key="1">
    <citation type="submission" date="2019-08" db="EMBL/GenBank/DDBJ databases">
        <title>In-depth cultivation of the pig gut microbiome towards novel bacterial diversity and tailored functional studies.</title>
        <authorList>
            <person name="Wylensek D."/>
            <person name="Hitch T.C.A."/>
            <person name="Clavel T."/>
        </authorList>
    </citation>
    <scope>NUCLEOTIDE SEQUENCE [LARGE SCALE GENOMIC DNA]</scope>
    <source>
        <strain evidence="7 8">BSM-380-WT-5A</strain>
    </source>
</reference>
<dbReference type="PRINTS" id="PR00834">
    <property type="entry name" value="PROTEASES2C"/>
</dbReference>
<feature type="region of interest" description="Disordered" evidence="4">
    <location>
        <begin position="134"/>
        <end position="160"/>
    </location>
</feature>
<dbReference type="Pfam" id="PF13365">
    <property type="entry name" value="Trypsin_2"/>
    <property type="match status" value="1"/>
</dbReference>
<evidence type="ECO:0000256" key="5">
    <source>
        <dbReference type="SAM" id="Phobius"/>
    </source>
</evidence>
<keyword evidence="5" id="KW-1133">Transmembrane helix</keyword>
<dbReference type="InterPro" id="IPR036034">
    <property type="entry name" value="PDZ_sf"/>
</dbReference>
<keyword evidence="2" id="KW-0645">Protease</keyword>
<dbReference type="Gene3D" id="2.30.42.10">
    <property type="match status" value="1"/>
</dbReference>
<evidence type="ECO:0000256" key="2">
    <source>
        <dbReference type="ARBA" id="ARBA00022670"/>
    </source>
</evidence>
<keyword evidence="8" id="KW-1185">Reference proteome</keyword>
<dbReference type="Proteomes" id="UP000440513">
    <property type="component" value="Unassembled WGS sequence"/>
</dbReference>
<dbReference type="InterPro" id="IPR001478">
    <property type="entry name" value="PDZ"/>
</dbReference>
<dbReference type="InterPro" id="IPR043504">
    <property type="entry name" value="Peptidase_S1_PA_chymotrypsin"/>
</dbReference>
<organism evidence="7 8">
    <name type="scientific">Oliverpabstia intestinalis</name>
    <dbReference type="NCBI Taxonomy" id="2606633"/>
    <lineage>
        <taxon>Bacteria</taxon>
        <taxon>Bacillati</taxon>
        <taxon>Bacillota</taxon>
        <taxon>Clostridia</taxon>
        <taxon>Lachnospirales</taxon>
        <taxon>Lachnospiraceae</taxon>
        <taxon>Oliverpabstia</taxon>
    </lineage>
</organism>
<dbReference type="InterPro" id="IPR009003">
    <property type="entry name" value="Peptidase_S1_PA"/>
</dbReference>
<evidence type="ECO:0000256" key="1">
    <source>
        <dbReference type="ARBA" id="ARBA00010541"/>
    </source>
</evidence>
<dbReference type="GO" id="GO:0006508">
    <property type="term" value="P:proteolysis"/>
    <property type="evidence" value="ECO:0007669"/>
    <property type="project" value="UniProtKB-KW"/>
</dbReference>
<feature type="transmembrane region" description="Helical" evidence="5">
    <location>
        <begin position="89"/>
        <end position="114"/>
    </location>
</feature>
<dbReference type="PANTHER" id="PTHR43343:SF3">
    <property type="entry name" value="PROTEASE DO-LIKE 8, CHLOROPLASTIC"/>
    <property type="match status" value="1"/>
</dbReference>
<evidence type="ECO:0000313" key="8">
    <source>
        <dbReference type="Proteomes" id="UP000440513"/>
    </source>
</evidence>
<dbReference type="Pfam" id="PF13180">
    <property type="entry name" value="PDZ_2"/>
    <property type="match status" value="1"/>
</dbReference>
<gene>
    <name evidence="7" type="ORF">FYJ57_10560</name>
</gene>
<dbReference type="AlphaFoldDB" id="A0A7X2TLY6"/>
<sequence>MEDSSSSGQTTGGYQNGNWGCAGNSQNNQNTQNGGAYQSGNSWTSREQSTQNGPVTGQRKYGNYTYYQPQQDQNQPQDHRKPGGTGKKVIVTLGLAVLFGVVAGGIIIGSSMIANKEIKNEQKTEYQLPTTELPQQENAAGDSNSAAGSGSDATEEVSAGTTGEYTVAQVAKSCMPSVVSITNASVKTVQDFFGGVQQYPSESSGSGIIVGQNDSEILVATNNHVVADADTITVAFDDDAVYEAQVKGTDSDNDLAVVAVKISDMNEDTLKSIKVVSIGNSDELEIGEQVVAIGNALGYGQSVTSGWISAVDREVTDEDGKTTGKLIQTDAAINPGNSGGALLNMQGELIGINSAKAAATEVEGMGYAIPVSVAQPILDELMNRETRYKADEDHAGYIGVTCLNVDSTSAQTYGIPLGAFVDSVEEGGPAQTAGIQKGDVIVKFDGMTVSGSSDLVGKLEYYQAGETVEVVISRAQNGEYQEQTVSVTLGKKSEMKQADPQQGK</sequence>
<accession>A0A7X2TLY6</accession>
<keyword evidence="5" id="KW-0812">Transmembrane</keyword>
<feature type="compositionally biased region" description="Low complexity" evidence="4">
    <location>
        <begin position="16"/>
        <end position="35"/>
    </location>
</feature>
<keyword evidence="5" id="KW-0472">Membrane</keyword>
<evidence type="ECO:0000313" key="7">
    <source>
        <dbReference type="EMBL" id="MST67149.1"/>
    </source>
</evidence>